<dbReference type="GeneID" id="100376204"/>
<sequence>MIKTPFIAVLLIIAAQSQDPQCCHNVNSHPECQEVCDQMALETSHTGRQRHVTNLRTHCPLTLGIFWHCINSTASDIWSDDSTWYGQRCCSEARNQDCGHACQRALSTADIMDSCSVGIEGAIFDCLARYESQQSCCSQAPAGSYCRSKCLMIYELDNPSSEDELTINRYCGGGEGYVQVQQCVHNYTTSLPVRDPTESLHCCEYASDVACKDTCRNVLQTMSRDSDIMDGLTQTCGLPLPQNPLWKCFLWNSGNNDQEEDNGLLTNSALDGAHLECCFKAFSHTCRDLCVKLYTQNGANSNEFDEHCQYQPAETNLLQCLADVQEPCQLGCSGLNYCSNFNGRPTDFFRSCTARSDRGAEDDINLWQNGKIEMPFLDIPVLDINSCEPAMWKAIACTLQIKPCHSKSHVNMICKSDCIAILGKCLDVSRLKRDETAESLCTMLSPNDETTPCISLSQYLEPSSHGARMHEVSIPCHNNPCKNESLSLHELCSINRGSCSYNDVCLDYMCHEGCKLGDGSDFLVPQGSFVNIADAPSMDQACYKVCKCGHSNILEDCQAMKCISTQPCKEGGQIKDHHTHFHVDCNTCSCYAGELICSLRQCLSDESTAEERRRFTGLPCDSADDFLPVCAVNGRTYPNAQIAKCIGFDDNYFEIGTCISKDSCHPNPCLSDEQCISHKQVCLQSTECKQYVCGHDYNTLGLPRLIRDNSG</sequence>
<gene>
    <name evidence="8" type="primary">LOC100376204</name>
</gene>
<evidence type="ECO:0000313" key="7">
    <source>
        <dbReference type="Proteomes" id="UP000694865"/>
    </source>
</evidence>
<dbReference type="InterPro" id="IPR039016">
    <property type="entry name" value="RECK"/>
</dbReference>
<evidence type="ECO:0000259" key="6">
    <source>
        <dbReference type="Pfam" id="PF25028"/>
    </source>
</evidence>
<feature type="signal peptide" evidence="1">
    <location>
        <begin position="1"/>
        <end position="17"/>
    </location>
</feature>
<feature type="domain" description="Reversion-inducing cysteine-rich protein with Kazal fibronectin type I module" evidence="6">
    <location>
        <begin position="566"/>
        <end position="602"/>
    </location>
</feature>
<dbReference type="InterPro" id="IPR056979">
    <property type="entry name" value="FZ_RECK"/>
</dbReference>
<dbReference type="Pfam" id="PF22961">
    <property type="entry name" value="RECK-like_N"/>
    <property type="match status" value="1"/>
</dbReference>
<keyword evidence="1" id="KW-0732">Signal</keyword>
<proteinExistence type="predicted"/>
<dbReference type="PANTHER" id="PTHR13487">
    <property type="entry name" value="SERINE PROTEASE INHIBITOR"/>
    <property type="match status" value="1"/>
</dbReference>
<organism evidence="7 8">
    <name type="scientific">Saccoglossus kowalevskii</name>
    <name type="common">Acorn worm</name>
    <dbReference type="NCBI Taxonomy" id="10224"/>
    <lineage>
        <taxon>Eukaryota</taxon>
        <taxon>Metazoa</taxon>
        <taxon>Hemichordata</taxon>
        <taxon>Enteropneusta</taxon>
        <taxon>Harrimaniidae</taxon>
        <taxon>Saccoglossus</taxon>
    </lineage>
</organism>
<name>A0ABM0M1U0_SACKO</name>
<dbReference type="Pfam" id="PF25027">
    <property type="entry name" value="EGF1_RECK"/>
    <property type="match status" value="1"/>
</dbReference>
<feature type="domain" description="Reversion-inducing cysteine-rich with Kazal motifs N-terminal" evidence="2">
    <location>
        <begin position="82"/>
        <end position="129"/>
    </location>
</feature>
<dbReference type="PANTHER" id="PTHR13487:SF3">
    <property type="entry name" value="REVERSION-INDUCING CYSTEINE-RICH PROTEIN WITH KAZAL MOTIFS"/>
    <property type="match status" value="1"/>
</dbReference>
<dbReference type="InterPro" id="IPR056976">
    <property type="entry name" value="EGF1_RECK"/>
</dbReference>
<dbReference type="InterPro" id="IPR056978">
    <property type="entry name" value="CC4_RECK"/>
</dbReference>
<dbReference type="Pfam" id="PF25028">
    <property type="entry name" value="FnI_RECK"/>
    <property type="match status" value="1"/>
</dbReference>
<evidence type="ECO:0000259" key="5">
    <source>
        <dbReference type="Pfam" id="PF25027"/>
    </source>
</evidence>
<evidence type="ECO:0000256" key="1">
    <source>
        <dbReference type="SAM" id="SignalP"/>
    </source>
</evidence>
<keyword evidence="7" id="KW-1185">Reference proteome</keyword>
<evidence type="ECO:0000259" key="2">
    <source>
        <dbReference type="Pfam" id="PF22961"/>
    </source>
</evidence>
<accession>A0ABM0M1U0</accession>
<dbReference type="Pfam" id="PF23298">
    <property type="entry name" value="FZ_RECK"/>
    <property type="match status" value="1"/>
</dbReference>
<evidence type="ECO:0000259" key="4">
    <source>
        <dbReference type="Pfam" id="PF23332"/>
    </source>
</evidence>
<dbReference type="Pfam" id="PF23332">
    <property type="entry name" value="CC4_RECK"/>
    <property type="match status" value="2"/>
</dbReference>
<dbReference type="InterPro" id="IPR055110">
    <property type="entry name" value="RECK-like_N"/>
</dbReference>
<protein>
    <submittedName>
        <fullName evidence="8">Reversion-inducing cysteine-rich protein with Kazal motifs-like</fullName>
    </submittedName>
</protein>
<evidence type="ECO:0000313" key="8">
    <source>
        <dbReference type="RefSeq" id="XP_006813981.1"/>
    </source>
</evidence>
<feature type="chain" id="PRO_5045821289" evidence="1">
    <location>
        <begin position="18"/>
        <end position="711"/>
    </location>
</feature>
<feature type="domain" description="Reversion-inducing cysteine-rich protein with Kazal EGF-like 1" evidence="5">
    <location>
        <begin position="513"/>
        <end position="562"/>
    </location>
</feature>
<evidence type="ECO:0000259" key="3">
    <source>
        <dbReference type="Pfam" id="PF23298"/>
    </source>
</evidence>
<feature type="domain" description="Reversion-inducing cysteine-rich protein with Kazal frizzled-like" evidence="3">
    <location>
        <begin position="323"/>
        <end position="461"/>
    </location>
</feature>
<dbReference type="RefSeq" id="XP_006813981.1">
    <property type="nucleotide sequence ID" value="XM_006813918.1"/>
</dbReference>
<feature type="domain" description="Reversion-inducing cysteine-rich protein with Kazal CC4" evidence="4">
    <location>
        <begin position="271"/>
        <end position="321"/>
    </location>
</feature>
<reference evidence="8" key="1">
    <citation type="submission" date="2025-08" db="UniProtKB">
        <authorList>
            <consortium name="RefSeq"/>
        </authorList>
    </citation>
    <scope>IDENTIFICATION</scope>
    <source>
        <tissue evidence="8">Testes</tissue>
    </source>
</reference>
<feature type="domain" description="Reversion-inducing cysteine-rich protein with Kazal CC4" evidence="4">
    <location>
        <begin position="197"/>
        <end position="250"/>
    </location>
</feature>
<dbReference type="InterPro" id="IPR056977">
    <property type="entry name" value="FnI_RECK"/>
</dbReference>
<dbReference type="Proteomes" id="UP000694865">
    <property type="component" value="Unplaced"/>
</dbReference>